<evidence type="ECO:0000259" key="1">
    <source>
        <dbReference type="Pfam" id="PF13843"/>
    </source>
</evidence>
<keyword evidence="3" id="KW-1185">Reference proteome</keyword>
<dbReference type="EMBL" id="JAUDFV010000141">
    <property type="protein sequence ID" value="KAL2722356.1"/>
    <property type="molecule type" value="Genomic_DNA"/>
</dbReference>
<dbReference type="Proteomes" id="UP001607302">
    <property type="component" value="Unassembled WGS sequence"/>
</dbReference>
<feature type="domain" description="PiggyBac transposable element-derived protein" evidence="1">
    <location>
        <begin position="1"/>
        <end position="140"/>
    </location>
</feature>
<accession>A0ABD2AP09</accession>
<protein>
    <submittedName>
        <fullName evidence="2">PiggyBac transposable element-derived protein 4-like</fullName>
    </submittedName>
</protein>
<reference evidence="2 3" key="1">
    <citation type="journal article" date="2024" name="Ann. Entomol. Soc. Am.">
        <title>Genomic analyses of the southern and eastern yellowjacket wasps (Hymenoptera: Vespidae) reveal evolutionary signatures of social life.</title>
        <authorList>
            <person name="Catto M.A."/>
            <person name="Caine P.B."/>
            <person name="Orr S.E."/>
            <person name="Hunt B.G."/>
            <person name="Goodisman M.A.D."/>
        </authorList>
    </citation>
    <scope>NUCLEOTIDE SEQUENCE [LARGE SCALE GENOMIC DNA]</scope>
    <source>
        <strain evidence="2">233</strain>
        <tissue evidence="2">Head and thorax</tissue>
    </source>
</reference>
<proteinExistence type="predicted"/>
<dbReference type="AlphaFoldDB" id="A0ABD2AP09"/>
<evidence type="ECO:0000313" key="3">
    <source>
        <dbReference type="Proteomes" id="UP001607302"/>
    </source>
</evidence>
<comment type="caution">
    <text evidence="2">The sequence shown here is derived from an EMBL/GenBank/DDBJ whole genome shotgun (WGS) entry which is preliminary data.</text>
</comment>
<sequence>MGITRRPTLFSYWSSEHTHIPWFGQMFSRDRFQLIYRFFHVVNNNKLAERGSPGYNPLAIFEPVVTHANNKFKYYYSPHQHLTIKESLIGMDSRTSLTENLPNKKHHKSGIKVWTLNDAVNHYCLSFHCYKGAKNQTNKEEIRNNGLSYIVHIGKEDHTGRIFYSCPHPKRLKIKQLQLKKGMN</sequence>
<organism evidence="2 3">
    <name type="scientific">Vespula squamosa</name>
    <name type="common">Southern yellow jacket</name>
    <name type="synonym">Wasp</name>
    <dbReference type="NCBI Taxonomy" id="30214"/>
    <lineage>
        <taxon>Eukaryota</taxon>
        <taxon>Metazoa</taxon>
        <taxon>Ecdysozoa</taxon>
        <taxon>Arthropoda</taxon>
        <taxon>Hexapoda</taxon>
        <taxon>Insecta</taxon>
        <taxon>Pterygota</taxon>
        <taxon>Neoptera</taxon>
        <taxon>Endopterygota</taxon>
        <taxon>Hymenoptera</taxon>
        <taxon>Apocrita</taxon>
        <taxon>Aculeata</taxon>
        <taxon>Vespoidea</taxon>
        <taxon>Vespidae</taxon>
        <taxon>Vespinae</taxon>
        <taxon>Vespula</taxon>
    </lineage>
</organism>
<dbReference type="PANTHER" id="PTHR46599">
    <property type="entry name" value="PIGGYBAC TRANSPOSABLE ELEMENT-DERIVED PROTEIN 4"/>
    <property type="match status" value="1"/>
</dbReference>
<dbReference type="Pfam" id="PF13843">
    <property type="entry name" value="DDE_Tnp_1_7"/>
    <property type="match status" value="1"/>
</dbReference>
<gene>
    <name evidence="2" type="ORF">V1478_009219</name>
</gene>
<evidence type="ECO:0000313" key="2">
    <source>
        <dbReference type="EMBL" id="KAL2722356.1"/>
    </source>
</evidence>
<dbReference type="InterPro" id="IPR029526">
    <property type="entry name" value="PGBD"/>
</dbReference>
<dbReference type="PANTHER" id="PTHR46599:SF3">
    <property type="entry name" value="PIGGYBAC TRANSPOSABLE ELEMENT-DERIVED PROTEIN 4"/>
    <property type="match status" value="1"/>
</dbReference>
<name>A0ABD2AP09_VESSQ</name>